<evidence type="ECO:0000259" key="2">
    <source>
        <dbReference type="PROSITE" id="PS50975"/>
    </source>
</evidence>
<dbReference type="InterPro" id="IPR011761">
    <property type="entry name" value="ATP-grasp"/>
</dbReference>
<comment type="caution">
    <text evidence="3">The sequence shown here is derived from an EMBL/GenBank/DDBJ whole genome shotgun (WGS) entry which is preliminary data.</text>
</comment>
<sequence length="413" mass="43474">MVRVVVLGEFRADRLVPALRGVGTEVTVLGFADLTSFLGPGTACGELPTALDERGTLQLLEDHGADVAVPNPGCPGQEQFLPVYSRAASRLRGGGCRMPVHPEGFATAVSDKVAFHRLAGERGWPVPRGVVCEEARELPGAVGEVGFPVLVKEARSEFHAGRHYVRDCEQLDRVAGEVRYPVLVQEAVSGEEYALELLSGPPSSAAGLPTTIAWPVASLGRLCSACAPGRRVRVAPAALPARVQEELAATVADMVESTAPRGPWQMDLAVTDDGRLRVIELNGRLGGVSNMSWASTGLDPHVAYAHAVLGRASSTRRAHRAALELPVHNGFALPPPPTGTELMSFPGNPANRGPLIGGYHRPVLCVADDRADAVGAWLRSLPPGTLLNGADEAAAQLERGLHALRQGGGRPPV</sequence>
<evidence type="ECO:0000256" key="1">
    <source>
        <dbReference type="PROSITE-ProRule" id="PRU00409"/>
    </source>
</evidence>
<protein>
    <recommendedName>
        <fullName evidence="2">ATP-grasp domain-containing protein</fullName>
    </recommendedName>
</protein>
<reference evidence="4" key="1">
    <citation type="journal article" date="2019" name="Int. J. Syst. Evol. Microbiol.">
        <title>The Global Catalogue of Microorganisms (GCM) 10K type strain sequencing project: providing services to taxonomists for standard genome sequencing and annotation.</title>
        <authorList>
            <consortium name="The Broad Institute Genomics Platform"/>
            <consortium name="The Broad Institute Genome Sequencing Center for Infectious Disease"/>
            <person name="Wu L."/>
            <person name="Ma J."/>
        </authorList>
    </citation>
    <scope>NUCLEOTIDE SEQUENCE [LARGE SCALE GENOMIC DNA]</scope>
    <source>
        <strain evidence="4">CGMCC 4.1641</strain>
    </source>
</reference>
<evidence type="ECO:0000313" key="3">
    <source>
        <dbReference type="EMBL" id="MFC5148881.1"/>
    </source>
</evidence>
<feature type="domain" description="ATP-grasp" evidence="2">
    <location>
        <begin position="116"/>
        <end position="309"/>
    </location>
</feature>
<keyword evidence="1" id="KW-0067">ATP-binding</keyword>
<name>A0ABW0A871_9ACTN</name>
<keyword evidence="1" id="KW-0547">Nucleotide-binding</keyword>
<accession>A0ABW0A871</accession>
<proteinExistence type="predicted"/>
<organism evidence="3 4">
    <name type="scientific">Streptomyces aureoversilis</name>
    <dbReference type="NCBI Taxonomy" id="67277"/>
    <lineage>
        <taxon>Bacteria</taxon>
        <taxon>Bacillati</taxon>
        <taxon>Actinomycetota</taxon>
        <taxon>Actinomycetes</taxon>
        <taxon>Kitasatosporales</taxon>
        <taxon>Streptomycetaceae</taxon>
        <taxon>Streptomyces</taxon>
    </lineage>
</organism>
<dbReference type="EMBL" id="JBHSKJ010000021">
    <property type="protein sequence ID" value="MFC5148881.1"/>
    <property type="molecule type" value="Genomic_DNA"/>
</dbReference>
<dbReference type="Gene3D" id="3.30.470.20">
    <property type="entry name" value="ATP-grasp fold, B domain"/>
    <property type="match status" value="1"/>
</dbReference>
<dbReference type="PROSITE" id="PS50975">
    <property type="entry name" value="ATP_GRASP"/>
    <property type="match status" value="1"/>
</dbReference>
<dbReference type="SUPFAM" id="SSF56059">
    <property type="entry name" value="Glutathione synthetase ATP-binding domain-like"/>
    <property type="match status" value="1"/>
</dbReference>
<gene>
    <name evidence="3" type="ORF">ACFPP6_29860</name>
</gene>
<dbReference type="Proteomes" id="UP001596222">
    <property type="component" value="Unassembled WGS sequence"/>
</dbReference>
<keyword evidence="4" id="KW-1185">Reference proteome</keyword>
<dbReference type="RefSeq" id="WP_382048958.1">
    <property type="nucleotide sequence ID" value="NZ_JBHSKJ010000021.1"/>
</dbReference>
<evidence type="ECO:0000313" key="4">
    <source>
        <dbReference type="Proteomes" id="UP001596222"/>
    </source>
</evidence>